<evidence type="ECO:0000313" key="2">
    <source>
        <dbReference type="Proteomes" id="UP000618952"/>
    </source>
</evidence>
<gene>
    <name evidence="1" type="ORF">H4O18_14870</name>
</gene>
<comment type="caution">
    <text evidence="1">The sequence shown here is derived from an EMBL/GenBank/DDBJ whole genome shotgun (WGS) entry which is preliminary data.</text>
</comment>
<reference evidence="1 2" key="1">
    <citation type="submission" date="2020-08" db="EMBL/GenBank/DDBJ databases">
        <title>Arenibacter gaetbuli sp. nov., isolated from a sand dune.</title>
        <authorList>
            <person name="Park S."/>
            <person name="Yoon J.-H."/>
        </authorList>
    </citation>
    <scope>NUCLEOTIDE SEQUENCE [LARGE SCALE GENOMIC DNA]</scope>
    <source>
        <strain evidence="1 2">BSSL-BM3</strain>
    </source>
</reference>
<protein>
    <submittedName>
        <fullName evidence="1">BNR-4 repeat-containing protein</fullName>
    </submittedName>
</protein>
<dbReference type="Proteomes" id="UP000618952">
    <property type="component" value="Unassembled WGS sequence"/>
</dbReference>
<keyword evidence="2" id="KW-1185">Reference proteome</keyword>
<accession>A0ABR7QQT7</accession>
<sequence>MKTKLVIVIVGFLLLFACSTKKSNQPLEINETGKTETIEQVIEIDSVWAGHPVGFSLYTHGNRQYIAYYNANRNLVVGQRNLEDENFDLHIMPPTSRETSGGTSTVLGWDSHNSVTLGVDKDGFIHLSGNMHTNPITYFKSKHANDISSLVQEMEMIGTDEKKSTYPNFMLTKDGELIFHYRDGGSGNGNEIYNIYSCENKTWSRMLDVPLTDGQGLMNAYQTQPTVLKDGWYHVYWVWRDTPDCETNHDLSYMRSPDLKNWFDAFGGKIALPATLDNKLLIVDPIPVKGGIINLAARLCLDENNNPVFVYHKYDSDGNLQIYAAHINDKKWIHNQVTNWDYRWEFSGRGSINVEFRFKGFNIRKDGYYEVGYWHTKYGNGTILLNNKFENIGKVLKPEPFDSSLEIEGDFPGLLVKTREDIGTISEKSLRYILKWETLNSNRDLPREKPWPKPSQLVLYKLKKTKE</sequence>
<organism evidence="1 2">
    <name type="scientific">Arenibacter arenosicollis</name>
    <dbReference type="NCBI Taxonomy" id="2762274"/>
    <lineage>
        <taxon>Bacteria</taxon>
        <taxon>Pseudomonadati</taxon>
        <taxon>Bacteroidota</taxon>
        <taxon>Flavobacteriia</taxon>
        <taxon>Flavobacteriales</taxon>
        <taxon>Flavobacteriaceae</taxon>
        <taxon>Arenibacter</taxon>
    </lineage>
</organism>
<dbReference type="RefSeq" id="WP_187585938.1">
    <property type="nucleotide sequence ID" value="NZ_JACLHY010000016.1"/>
</dbReference>
<dbReference type="PROSITE" id="PS51257">
    <property type="entry name" value="PROKAR_LIPOPROTEIN"/>
    <property type="match status" value="1"/>
</dbReference>
<dbReference type="Pfam" id="PF15892">
    <property type="entry name" value="BNR_4"/>
    <property type="match status" value="1"/>
</dbReference>
<proteinExistence type="predicted"/>
<name>A0ABR7QQT7_9FLAO</name>
<evidence type="ECO:0000313" key="1">
    <source>
        <dbReference type="EMBL" id="MBC8769277.1"/>
    </source>
</evidence>
<dbReference type="EMBL" id="JACLHY010000016">
    <property type="protein sequence ID" value="MBC8769277.1"/>
    <property type="molecule type" value="Genomic_DNA"/>
</dbReference>